<sequence>MNAVLEHAADIAALAPVDLVHFSVPYFVRPVGIGKGLTSVREDDVLCFVCELSGDHRIVDRRNQDRHVKFLVKIVCLLDFKRHLVFIGNEDVPSLIAGAVGEVNKGASELDQHLVEFDHIFVCKASRRMLCGAGPAACHELALDALVPDGAHYLLEGFSGEARPVLPASAELVRTEILIGR</sequence>
<name>A0A645C819_9ZZZZ</name>
<dbReference type="AlphaFoldDB" id="A0A645C819"/>
<dbReference type="EMBL" id="VSSQ01025487">
    <property type="protein sequence ID" value="MPM73638.1"/>
    <property type="molecule type" value="Genomic_DNA"/>
</dbReference>
<accession>A0A645C819</accession>
<reference evidence="1" key="1">
    <citation type="submission" date="2019-08" db="EMBL/GenBank/DDBJ databases">
        <authorList>
            <person name="Kucharzyk K."/>
            <person name="Murdoch R.W."/>
            <person name="Higgins S."/>
            <person name="Loffler F."/>
        </authorList>
    </citation>
    <scope>NUCLEOTIDE SEQUENCE</scope>
</reference>
<proteinExistence type="predicted"/>
<comment type="caution">
    <text evidence="1">The sequence shown here is derived from an EMBL/GenBank/DDBJ whole genome shotgun (WGS) entry which is preliminary data.</text>
</comment>
<protein>
    <submittedName>
        <fullName evidence="1">Uncharacterized protein</fullName>
    </submittedName>
</protein>
<organism evidence="1">
    <name type="scientific">bioreactor metagenome</name>
    <dbReference type="NCBI Taxonomy" id="1076179"/>
    <lineage>
        <taxon>unclassified sequences</taxon>
        <taxon>metagenomes</taxon>
        <taxon>ecological metagenomes</taxon>
    </lineage>
</organism>
<evidence type="ECO:0000313" key="1">
    <source>
        <dbReference type="EMBL" id="MPM73638.1"/>
    </source>
</evidence>
<gene>
    <name evidence="1" type="ORF">SDC9_120620</name>
</gene>